<evidence type="ECO:0000256" key="1">
    <source>
        <dbReference type="SAM" id="MobiDB-lite"/>
    </source>
</evidence>
<dbReference type="AlphaFoldDB" id="A0A132A363"/>
<dbReference type="OrthoDB" id="2020852at2759"/>
<evidence type="ECO:0000313" key="2">
    <source>
        <dbReference type="EMBL" id="KPM04790.1"/>
    </source>
</evidence>
<evidence type="ECO:0000313" key="3">
    <source>
        <dbReference type="Proteomes" id="UP000616769"/>
    </source>
</evidence>
<feature type="non-terminal residue" evidence="2">
    <location>
        <position position="96"/>
    </location>
</feature>
<name>A0A132A363_SARSC</name>
<proteinExistence type="predicted"/>
<gene>
    <name evidence="2" type="ORF">QR98_0032440</name>
</gene>
<reference evidence="2 3" key="1">
    <citation type="journal article" date="2015" name="Parasit. Vectors">
        <title>Draft genome of the scabies mite.</title>
        <authorList>
            <person name="Rider S.D.Jr."/>
            <person name="Morgan M.S."/>
            <person name="Arlian L.G."/>
        </authorList>
    </citation>
    <scope>NUCLEOTIDE SEQUENCE [LARGE SCALE GENOMIC DNA]</scope>
    <source>
        <strain evidence="2">Arlian Lab</strain>
    </source>
</reference>
<feature type="region of interest" description="Disordered" evidence="1">
    <location>
        <begin position="39"/>
        <end position="62"/>
    </location>
</feature>
<accession>A0A132A363</accession>
<sequence length="96" mass="10912">SYNSQTNNRLLVVLSDLVKTFLDTEQDIHKQLETLGFERNTDNAVHQRNSPSNNNRSDDPFQFSSLEEERLLMSNEITTFDLCEDGPDLTSPSSSC</sequence>
<dbReference type="Proteomes" id="UP000616769">
    <property type="component" value="Unassembled WGS sequence"/>
</dbReference>
<protein>
    <submittedName>
        <fullName evidence="2">Uncharacterized protein</fullName>
    </submittedName>
</protein>
<organism evidence="2 3">
    <name type="scientific">Sarcoptes scabiei</name>
    <name type="common">Itch mite</name>
    <name type="synonym">Acarus scabiei</name>
    <dbReference type="NCBI Taxonomy" id="52283"/>
    <lineage>
        <taxon>Eukaryota</taxon>
        <taxon>Metazoa</taxon>
        <taxon>Ecdysozoa</taxon>
        <taxon>Arthropoda</taxon>
        <taxon>Chelicerata</taxon>
        <taxon>Arachnida</taxon>
        <taxon>Acari</taxon>
        <taxon>Acariformes</taxon>
        <taxon>Sarcoptiformes</taxon>
        <taxon>Astigmata</taxon>
        <taxon>Psoroptidia</taxon>
        <taxon>Sarcoptoidea</taxon>
        <taxon>Sarcoptidae</taxon>
        <taxon>Sarcoptinae</taxon>
        <taxon>Sarcoptes</taxon>
    </lineage>
</organism>
<dbReference type="EMBL" id="JXLN01009963">
    <property type="protein sequence ID" value="KPM04790.1"/>
    <property type="molecule type" value="Genomic_DNA"/>
</dbReference>
<comment type="caution">
    <text evidence="2">The sequence shown here is derived from an EMBL/GenBank/DDBJ whole genome shotgun (WGS) entry which is preliminary data.</text>
</comment>
<dbReference type="VEuPathDB" id="VectorBase:SSCA006753"/>